<evidence type="ECO:0000313" key="2">
    <source>
        <dbReference type="Proteomes" id="UP000500806"/>
    </source>
</evidence>
<dbReference type="EMBL" id="CP028941">
    <property type="protein sequence ID" value="QKM62280.1"/>
    <property type="molecule type" value="Genomic_DNA"/>
</dbReference>
<keyword evidence="2" id="KW-1185">Reference proteome</keyword>
<evidence type="ECO:0008006" key="3">
    <source>
        <dbReference type="Google" id="ProtNLM"/>
    </source>
</evidence>
<sequence>MQINYKRPFTHFVKKAIKPLKLAIKDNVTRISNNPNLGEPKLGDLKGIFIHKFRFDGQEYLMAYRCRVNSKIEIIWIDFYKVGSHENFYDDLKQYLRQE</sequence>
<gene>
    <name evidence="1" type="ORF">DCO16_03855</name>
</gene>
<name>A0A6M9PHE2_9BURK</name>
<dbReference type="AlphaFoldDB" id="A0A6M9PHE2"/>
<accession>A0A6M9PHE2</accession>
<proteinExistence type="predicted"/>
<dbReference type="RefSeq" id="WP_173942430.1">
    <property type="nucleotide sequence ID" value="NZ_CBCSCD010000003.1"/>
</dbReference>
<dbReference type="InterPro" id="IPR031552">
    <property type="entry name" value="ParE-like_toxin"/>
</dbReference>
<evidence type="ECO:0000313" key="1">
    <source>
        <dbReference type="EMBL" id="QKM62280.1"/>
    </source>
</evidence>
<dbReference type="Proteomes" id="UP000500806">
    <property type="component" value="Chromosome"/>
</dbReference>
<organism evidence="1 2">
    <name type="scientific">Polynucleobacter antarcticus</name>
    <dbReference type="NCBI Taxonomy" id="1743162"/>
    <lineage>
        <taxon>Bacteria</taxon>
        <taxon>Pseudomonadati</taxon>
        <taxon>Pseudomonadota</taxon>
        <taxon>Betaproteobacteria</taxon>
        <taxon>Burkholderiales</taxon>
        <taxon>Burkholderiaceae</taxon>
        <taxon>Polynucleobacter</taxon>
    </lineage>
</organism>
<protein>
    <recommendedName>
        <fullName evidence="3">Type II toxin-antitoxin system RelE/ParE family toxin</fullName>
    </recommendedName>
</protein>
<dbReference type="KEGG" id="pani:DCO16_03855"/>
<reference evidence="1 2" key="1">
    <citation type="submission" date="2018-04" db="EMBL/GenBank/DDBJ databases">
        <title>Polynucleobacter sp. LimPoW16 genome.</title>
        <authorList>
            <person name="Hahn M.W."/>
        </authorList>
    </citation>
    <scope>NUCLEOTIDE SEQUENCE [LARGE SCALE GENOMIC DNA]</scope>
    <source>
        <strain evidence="1 2">LimPoW16</strain>
    </source>
</reference>
<dbReference type="Pfam" id="PF15781">
    <property type="entry name" value="ParE-like_toxin"/>
    <property type="match status" value="1"/>
</dbReference>